<feature type="compositionally biased region" description="Basic and acidic residues" evidence="1">
    <location>
        <begin position="120"/>
        <end position="133"/>
    </location>
</feature>
<organism evidence="2 3">
    <name type="scientific">Ramalina farinacea</name>
    <dbReference type="NCBI Taxonomy" id="258253"/>
    <lineage>
        <taxon>Eukaryota</taxon>
        <taxon>Fungi</taxon>
        <taxon>Dikarya</taxon>
        <taxon>Ascomycota</taxon>
        <taxon>Pezizomycotina</taxon>
        <taxon>Lecanoromycetes</taxon>
        <taxon>OSLEUM clade</taxon>
        <taxon>Lecanoromycetidae</taxon>
        <taxon>Lecanorales</taxon>
        <taxon>Lecanorineae</taxon>
        <taxon>Ramalinaceae</taxon>
        <taxon>Ramalina</taxon>
    </lineage>
</organism>
<dbReference type="AlphaFoldDB" id="A0AA43QYW1"/>
<sequence length="166" mass="18792">MSHPSRAFPDEVTLKINKNGETVIGNSAISRQLREEFMAKYKKGDCRQLAFLSKHTATGTSFAEEMAKIAKCTKDWRRLPDKVDPDRACPRRFRVGYDSRGAYSYELERSRHHAPQISALKHENIGTSKDRGADGQAQQHASSGHHTGHEKQRQPTFGVHGEYKWG</sequence>
<evidence type="ECO:0000256" key="1">
    <source>
        <dbReference type="SAM" id="MobiDB-lite"/>
    </source>
</evidence>
<feature type="compositionally biased region" description="Polar residues" evidence="1">
    <location>
        <begin position="136"/>
        <end position="145"/>
    </location>
</feature>
<keyword evidence="3" id="KW-1185">Reference proteome</keyword>
<comment type="caution">
    <text evidence="2">The sequence shown here is derived from an EMBL/GenBank/DDBJ whole genome shotgun (WGS) entry which is preliminary data.</text>
</comment>
<dbReference type="EMBL" id="JAPUFD010000021">
    <property type="protein sequence ID" value="MDI1492815.1"/>
    <property type="molecule type" value="Genomic_DNA"/>
</dbReference>
<accession>A0AA43QYW1</accession>
<evidence type="ECO:0000313" key="3">
    <source>
        <dbReference type="Proteomes" id="UP001161017"/>
    </source>
</evidence>
<dbReference type="Proteomes" id="UP001161017">
    <property type="component" value="Unassembled WGS sequence"/>
</dbReference>
<reference evidence="2" key="1">
    <citation type="journal article" date="2023" name="Genome Biol. Evol.">
        <title>First Whole Genome Sequence and Flow Cytometry Genome Size Data for the Lichen-Forming Fungus Ramalina farinacea (Ascomycota).</title>
        <authorList>
            <person name="Llewellyn T."/>
            <person name="Mian S."/>
            <person name="Hill R."/>
            <person name="Leitch I.J."/>
            <person name="Gaya E."/>
        </authorList>
    </citation>
    <scope>NUCLEOTIDE SEQUENCE</scope>
    <source>
        <strain evidence="2">LIQ254RAFAR</strain>
    </source>
</reference>
<evidence type="ECO:0000313" key="2">
    <source>
        <dbReference type="EMBL" id="MDI1492815.1"/>
    </source>
</evidence>
<gene>
    <name evidence="2" type="ORF">OHK93_004598</name>
</gene>
<feature type="region of interest" description="Disordered" evidence="1">
    <location>
        <begin position="114"/>
        <end position="166"/>
    </location>
</feature>
<name>A0AA43QYW1_9LECA</name>
<proteinExistence type="predicted"/>
<protein>
    <submittedName>
        <fullName evidence="2">Uncharacterized protein</fullName>
    </submittedName>
</protein>